<keyword evidence="2" id="KW-1133">Transmembrane helix</keyword>
<evidence type="ECO:0000256" key="2">
    <source>
        <dbReference type="SAM" id="Phobius"/>
    </source>
</evidence>
<keyword evidence="2" id="KW-0812">Transmembrane</keyword>
<keyword evidence="4" id="KW-1185">Reference proteome</keyword>
<reference evidence="3" key="2">
    <citation type="submission" date="2021-10" db="EMBL/GenBank/DDBJ databases">
        <title>Phylogenomics reveals ancestral predisposition of the termite-cultivated fungus Termitomyces towards a domesticated lifestyle.</title>
        <authorList>
            <person name="Auxier B."/>
            <person name="Grum-Grzhimaylo A."/>
            <person name="Cardenas M.E."/>
            <person name="Lodge J.D."/>
            <person name="Laessoe T."/>
            <person name="Pedersen O."/>
            <person name="Smith M.E."/>
            <person name="Kuyper T.W."/>
            <person name="Franco-Molano E.A."/>
            <person name="Baroni T.J."/>
            <person name="Aanen D.K."/>
        </authorList>
    </citation>
    <scope>NUCLEOTIDE SEQUENCE</scope>
    <source>
        <strain evidence="3">AP01</strain>
        <tissue evidence="3">Mycelium</tissue>
    </source>
</reference>
<organism evidence="3 4">
    <name type="scientific">Asterophora parasitica</name>
    <dbReference type="NCBI Taxonomy" id="117018"/>
    <lineage>
        <taxon>Eukaryota</taxon>
        <taxon>Fungi</taxon>
        <taxon>Dikarya</taxon>
        <taxon>Basidiomycota</taxon>
        <taxon>Agaricomycotina</taxon>
        <taxon>Agaricomycetes</taxon>
        <taxon>Agaricomycetidae</taxon>
        <taxon>Agaricales</taxon>
        <taxon>Tricholomatineae</taxon>
        <taxon>Lyophyllaceae</taxon>
        <taxon>Asterophora</taxon>
    </lineage>
</organism>
<comment type="caution">
    <text evidence="3">The sequence shown here is derived from an EMBL/GenBank/DDBJ whole genome shotgun (WGS) entry which is preliminary data.</text>
</comment>
<dbReference type="EMBL" id="JABCKV010000020">
    <property type="protein sequence ID" value="KAG5646506.1"/>
    <property type="molecule type" value="Genomic_DNA"/>
</dbReference>
<reference evidence="3" key="1">
    <citation type="submission" date="2020-07" db="EMBL/GenBank/DDBJ databases">
        <authorList>
            <person name="Nieuwenhuis M."/>
            <person name="Van De Peppel L.J.J."/>
        </authorList>
    </citation>
    <scope>NUCLEOTIDE SEQUENCE</scope>
    <source>
        <strain evidence="3">AP01</strain>
        <tissue evidence="3">Mycelium</tissue>
    </source>
</reference>
<dbReference type="AlphaFoldDB" id="A0A9P7GAZ3"/>
<evidence type="ECO:0000313" key="3">
    <source>
        <dbReference type="EMBL" id="KAG5646506.1"/>
    </source>
</evidence>
<gene>
    <name evidence="3" type="ORF">DXG03_003272</name>
</gene>
<accession>A0A9P7GAZ3</accession>
<name>A0A9P7GAZ3_9AGAR</name>
<dbReference type="Proteomes" id="UP000775547">
    <property type="component" value="Unassembled WGS sequence"/>
</dbReference>
<feature type="region of interest" description="Disordered" evidence="1">
    <location>
        <begin position="360"/>
        <end position="380"/>
    </location>
</feature>
<keyword evidence="2" id="KW-0472">Membrane</keyword>
<feature type="transmembrane region" description="Helical" evidence="2">
    <location>
        <begin position="317"/>
        <end position="336"/>
    </location>
</feature>
<protein>
    <submittedName>
        <fullName evidence="3">Uncharacterized protein</fullName>
    </submittedName>
</protein>
<proteinExistence type="predicted"/>
<sequence>MYNVFKNLFSVFNSLVPVVDHIYDTTSPLLTSSFTYEVDLTSCQYSALLSSVAVIAVIHLTLSHPDRLHPTSRNTSSHNPYSFLELPGLPLVDEEKAPTSSAYVSRLVRGRVQCPLPPAPVSSSDYIPVYFTPVEIVSAPQAWEEDSQDSPSAIRQLWTTQMFVDILATTFAAPTPDSPLLARIAFGECSFFAMVNDEIIQPLVEKVHPVVVRFSAPLVPFVNSLRARVVSLKPVFANRRLVPLKYRVETTRKCFETHTTRVCHCLSLLFAYLEPATCRLKVLLAYRNFLERLRDLQARNPLSTCDSCPTATQWRRFAINFAFVALLLYEGIAWILRLRHAHRAAAAADNERERIALTTRNRRQRRKAEQAARSVPAPKSTYHERLAKERAILREFNSPAVAAGNGEELGVPATEALVGLARRWWLKGARR</sequence>
<evidence type="ECO:0000313" key="4">
    <source>
        <dbReference type="Proteomes" id="UP000775547"/>
    </source>
</evidence>
<evidence type="ECO:0000256" key="1">
    <source>
        <dbReference type="SAM" id="MobiDB-lite"/>
    </source>
</evidence>